<dbReference type="SUPFAM" id="SSF52540">
    <property type="entry name" value="P-loop containing nucleoside triphosphate hydrolases"/>
    <property type="match status" value="1"/>
</dbReference>
<evidence type="ECO:0000256" key="4">
    <source>
        <dbReference type="SAM" id="Coils"/>
    </source>
</evidence>
<dbReference type="CDD" id="cd01428">
    <property type="entry name" value="ADK"/>
    <property type="match status" value="1"/>
</dbReference>
<keyword evidence="6" id="KW-1185">Reference proteome</keyword>
<dbReference type="InterPro" id="IPR036291">
    <property type="entry name" value="NAD(P)-bd_dom_sf"/>
</dbReference>
<dbReference type="GO" id="GO:0005737">
    <property type="term" value="C:cytoplasm"/>
    <property type="evidence" value="ECO:0007669"/>
    <property type="project" value="TreeGrafter"/>
</dbReference>
<dbReference type="InterPro" id="IPR000850">
    <property type="entry name" value="Adenylat/UMP-CMP_kin"/>
</dbReference>
<dbReference type="InterPro" id="IPR007858">
    <property type="entry name" value="Dpy-30_motif"/>
</dbReference>
<evidence type="ECO:0000256" key="2">
    <source>
        <dbReference type="ARBA" id="ARBA00022741"/>
    </source>
</evidence>
<feature type="coiled-coil region" evidence="4">
    <location>
        <begin position="400"/>
        <end position="427"/>
    </location>
</feature>
<proteinExistence type="predicted"/>
<dbReference type="Gene3D" id="1.20.890.10">
    <property type="entry name" value="cAMP-dependent protein kinase regulatory subunit, dimerization-anchoring domain"/>
    <property type="match status" value="1"/>
</dbReference>
<organism evidence="5 6">
    <name type="scientific">Gadus morhua</name>
    <name type="common">Atlantic cod</name>
    <dbReference type="NCBI Taxonomy" id="8049"/>
    <lineage>
        <taxon>Eukaryota</taxon>
        <taxon>Metazoa</taxon>
        <taxon>Chordata</taxon>
        <taxon>Craniata</taxon>
        <taxon>Vertebrata</taxon>
        <taxon>Euteleostomi</taxon>
        <taxon>Actinopterygii</taxon>
        <taxon>Neopterygii</taxon>
        <taxon>Teleostei</taxon>
        <taxon>Neoteleostei</taxon>
        <taxon>Acanthomorphata</taxon>
        <taxon>Zeiogadaria</taxon>
        <taxon>Gadariae</taxon>
        <taxon>Gadiformes</taxon>
        <taxon>Gadoidei</taxon>
        <taxon>Gadidae</taxon>
        <taxon>Gadus</taxon>
    </lineage>
</organism>
<reference evidence="5" key="1">
    <citation type="submission" date="2025-08" db="UniProtKB">
        <authorList>
            <consortium name="Ensembl"/>
        </authorList>
    </citation>
    <scope>IDENTIFICATION</scope>
</reference>
<dbReference type="GeneTree" id="ENSGT00390000015102"/>
<accession>A0A8C4ZMS4</accession>
<dbReference type="Pfam" id="PF05186">
    <property type="entry name" value="Dpy-30"/>
    <property type="match status" value="1"/>
</dbReference>
<reference evidence="5" key="2">
    <citation type="submission" date="2025-09" db="UniProtKB">
        <authorList>
            <consortium name="Ensembl"/>
        </authorList>
    </citation>
    <scope>IDENTIFICATION</scope>
</reference>
<dbReference type="PRINTS" id="PR00094">
    <property type="entry name" value="ADENYLTKNASE"/>
</dbReference>
<sequence length="690" mass="77928">MCLSVTPVQFLYSYGERAPLVDDGQTAPKEYDELTEASQSDHNNKCTFEIVGTVTGKSGTKRPDGFSVCVCVQPLQRGELLDRLMDCDVIVFNVSEQAAGVDDASWAVSELHRNIDTFDGPKIFILISSVMTWALSRPLDDPELPFTDEDYRKRRAHPNFKKHIDLEKLVVKMGKTRRRSFCTYVVASGLQYGMGEQAFHPLFKMSWVGEEPLIPVFGGGANVLPTIHIHDLASVIQNVIHLMPKPCYLLAVDNSQYTLEDIVKSIALVLGPRETQNRPFEEAFLIADFTQMELDSLSADLRLEAVCVKELLPFRWECEAGMVDSMELLVEQYRTTRGLLPVRVCILGPPAVGKSSLARRLCRQYRLNHVTVQTVVSQSLAHLEAAVERGGADPEARGSAAEAQRLLETLKENMQQNEGRLEEQYLLTLMKDRLTSESCRNQGFVLDGFPKTQEQASRLFSAEEDESEDSKSKMAPNGAGIIPDFLFCLDASDCFLKQRVMNLPQSAVQGTSYTYDRFPQRLARYRENQALDGTALHYFNDLDILPHHIGVCITDPEDGDYLLAVEQVVRAVGPPRHYGPSSQELAEVEAGARRRAEEELTRRAQARAEEERQEEEEEEQRARRWEQWARGAGEAEERAARRYLLEHVMPTLSPGLLLLCTQRPEHPADFLVRRLCRSSLLWLMFYVVPS</sequence>
<dbReference type="Gene3D" id="3.40.50.720">
    <property type="entry name" value="NAD(P)-binding Rossmann-like Domain"/>
    <property type="match status" value="1"/>
</dbReference>
<dbReference type="Proteomes" id="UP000694546">
    <property type="component" value="Chromosome 5"/>
</dbReference>
<evidence type="ECO:0000313" key="5">
    <source>
        <dbReference type="Ensembl" id="ENSGMOP00000018170.2"/>
    </source>
</evidence>
<keyword evidence="3" id="KW-0418">Kinase</keyword>
<dbReference type="GO" id="GO:0004029">
    <property type="term" value="F:aldehyde dehydrogenase (NAD+) activity"/>
    <property type="evidence" value="ECO:0007669"/>
    <property type="project" value="TreeGrafter"/>
</dbReference>
<keyword evidence="2" id="KW-0547">Nucleotide-binding</keyword>
<protein>
    <submittedName>
        <fullName evidence="5">Uncharacterized protein</fullName>
    </submittedName>
</protein>
<evidence type="ECO:0000256" key="3">
    <source>
        <dbReference type="ARBA" id="ARBA00022777"/>
    </source>
</evidence>
<dbReference type="Ensembl" id="ENSGMOT00000018617.2">
    <property type="protein sequence ID" value="ENSGMOP00000018170.2"/>
    <property type="gene ID" value="ENSGMOG00000016917.2"/>
</dbReference>
<keyword evidence="4" id="KW-0175">Coiled coil</keyword>
<dbReference type="InterPro" id="IPR027417">
    <property type="entry name" value="P-loop_NTPase"/>
</dbReference>
<dbReference type="PANTHER" id="PTHR23359">
    <property type="entry name" value="NUCLEOTIDE KINASE"/>
    <property type="match status" value="1"/>
</dbReference>
<keyword evidence="1" id="KW-0808">Transferase</keyword>
<dbReference type="CDD" id="cd22967">
    <property type="entry name" value="DD_AK7"/>
    <property type="match status" value="1"/>
</dbReference>
<dbReference type="AlphaFoldDB" id="A0A8C4ZMS4"/>
<name>A0A8C4ZMS4_GADMO</name>
<evidence type="ECO:0000256" key="1">
    <source>
        <dbReference type="ARBA" id="ARBA00022679"/>
    </source>
</evidence>
<dbReference type="SUPFAM" id="SSF51735">
    <property type="entry name" value="NAD(P)-binding Rossmann-fold domains"/>
    <property type="match status" value="1"/>
</dbReference>
<dbReference type="OMA" id="GHVEDDF"/>
<dbReference type="InterPro" id="IPR047499">
    <property type="entry name" value="DD_AK7"/>
</dbReference>
<evidence type="ECO:0000313" key="6">
    <source>
        <dbReference type="Proteomes" id="UP000694546"/>
    </source>
</evidence>
<feature type="coiled-coil region" evidence="4">
    <location>
        <begin position="593"/>
        <end position="625"/>
    </location>
</feature>
<dbReference type="Gene3D" id="3.40.50.300">
    <property type="entry name" value="P-loop containing nucleotide triphosphate hydrolases"/>
    <property type="match status" value="1"/>
</dbReference>